<feature type="transmembrane region" description="Helical" evidence="1">
    <location>
        <begin position="16"/>
        <end position="36"/>
    </location>
</feature>
<proteinExistence type="predicted"/>
<evidence type="ECO:0000313" key="3">
    <source>
        <dbReference type="Proteomes" id="UP000218231"/>
    </source>
</evidence>
<sequence length="155" mass="17463">MPDIDTWIAALLENKLILFTCIGMALITVLVIIYKLRRKLKSLIFCGCIIVAMATPAYAKTEFNRCQQVDCVKPHNLDYEITGFCPQLPSHSIDKISKPKAHTHKAESPNHVDGTSWTNLRQCGASKDGQLLVDDRNRCHWIAQRRIPCTSTLSI</sequence>
<keyword evidence="1" id="KW-1133">Transmembrane helix</keyword>
<keyword evidence="1" id="KW-0472">Membrane</keyword>
<organism evidence="2 3">
    <name type="scientific">Diploscapter pachys</name>
    <dbReference type="NCBI Taxonomy" id="2018661"/>
    <lineage>
        <taxon>Eukaryota</taxon>
        <taxon>Metazoa</taxon>
        <taxon>Ecdysozoa</taxon>
        <taxon>Nematoda</taxon>
        <taxon>Chromadorea</taxon>
        <taxon>Rhabditida</taxon>
        <taxon>Rhabditina</taxon>
        <taxon>Rhabditomorpha</taxon>
        <taxon>Rhabditoidea</taxon>
        <taxon>Rhabditidae</taxon>
        <taxon>Diploscapter</taxon>
    </lineage>
</organism>
<reference evidence="2 3" key="1">
    <citation type="journal article" date="2017" name="Curr. Biol.">
        <title>Genome architecture and evolution of a unichromosomal asexual nematode.</title>
        <authorList>
            <person name="Fradin H."/>
            <person name="Zegar C."/>
            <person name="Gutwein M."/>
            <person name="Lucas J."/>
            <person name="Kovtun M."/>
            <person name="Corcoran D."/>
            <person name="Baugh L.R."/>
            <person name="Kiontke K."/>
            <person name="Gunsalus K."/>
            <person name="Fitch D.H."/>
            <person name="Piano F."/>
        </authorList>
    </citation>
    <scope>NUCLEOTIDE SEQUENCE [LARGE SCALE GENOMIC DNA]</scope>
    <source>
        <strain evidence="2">PF1309</strain>
    </source>
</reference>
<name>A0A2A2KMP0_9BILA</name>
<dbReference type="Proteomes" id="UP000218231">
    <property type="component" value="Unassembled WGS sequence"/>
</dbReference>
<protein>
    <submittedName>
        <fullName evidence="2">Uncharacterized protein</fullName>
    </submittedName>
</protein>
<comment type="caution">
    <text evidence="2">The sequence shown here is derived from an EMBL/GenBank/DDBJ whole genome shotgun (WGS) entry which is preliminary data.</text>
</comment>
<keyword evidence="3" id="KW-1185">Reference proteome</keyword>
<dbReference type="AlphaFoldDB" id="A0A2A2KMP0"/>
<accession>A0A2A2KMP0</accession>
<keyword evidence="1" id="KW-0812">Transmembrane</keyword>
<gene>
    <name evidence="2" type="ORF">WR25_16819</name>
</gene>
<dbReference type="EMBL" id="LIAE01008182">
    <property type="protein sequence ID" value="PAV75182.1"/>
    <property type="molecule type" value="Genomic_DNA"/>
</dbReference>
<evidence type="ECO:0000313" key="2">
    <source>
        <dbReference type="EMBL" id="PAV75182.1"/>
    </source>
</evidence>
<evidence type="ECO:0000256" key="1">
    <source>
        <dbReference type="SAM" id="Phobius"/>
    </source>
</evidence>